<dbReference type="Proteomes" id="UP001175211">
    <property type="component" value="Unassembled WGS sequence"/>
</dbReference>
<evidence type="ECO:0000313" key="1">
    <source>
        <dbReference type="EMBL" id="KAK0465431.1"/>
    </source>
</evidence>
<dbReference type="EMBL" id="JAUEPS010000005">
    <property type="protein sequence ID" value="KAK0465431.1"/>
    <property type="molecule type" value="Genomic_DNA"/>
</dbReference>
<accession>A0AA39T569</accession>
<comment type="caution">
    <text evidence="1">The sequence shown here is derived from an EMBL/GenBank/DDBJ whole genome shotgun (WGS) entry which is preliminary data.</text>
</comment>
<protein>
    <submittedName>
        <fullName evidence="1">Uncharacterized protein</fullName>
    </submittedName>
</protein>
<reference evidence="1" key="1">
    <citation type="submission" date="2023-06" db="EMBL/GenBank/DDBJ databases">
        <authorList>
            <consortium name="Lawrence Berkeley National Laboratory"/>
            <person name="Ahrendt S."/>
            <person name="Sahu N."/>
            <person name="Indic B."/>
            <person name="Wong-Bajracharya J."/>
            <person name="Merenyi Z."/>
            <person name="Ke H.-M."/>
            <person name="Monk M."/>
            <person name="Kocsube S."/>
            <person name="Drula E."/>
            <person name="Lipzen A."/>
            <person name="Balint B."/>
            <person name="Henrissat B."/>
            <person name="Andreopoulos B."/>
            <person name="Martin F.M."/>
            <person name="Harder C.B."/>
            <person name="Rigling D."/>
            <person name="Ford K.L."/>
            <person name="Foster G.D."/>
            <person name="Pangilinan J."/>
            <person name="Papanicolaou A."/>
            <person name="Barry K."/>
            <person name="LaButti K."/>
            <person name="Viragh M."/>
            <person name="Koriabine M."/>
            <person name="Yan M."/>
            <person name="Riley R."/>
            <person name="Champramary S."/>
            <person name="Plett K.L."/>
            <person name="Tsai I.J."/>
            <person name="Slot J."/>
            <person name="Sipos G."/>
            <person name="Plett J."/>
            <person name="Nagy L.G."/>
            <person name="Grigoriev I.V."/>
        </authorList>
    </citation>
    <scope>NUCLEOTIDE SEQUENCE</scope>
    <source>
        <strain evidence="1">CCBAS 213</strain>
    </source>
</reference>
<name>A0AA39T569_ARMTA</name>
<dbReference type="GeneID" id="85367697"/>
<sequence length="282" mass="31854">MTKICTRSLLHASNIILRFLDEVKSCQKDIRETYPHLTLVLQPSFLRTLFSHRTVFHRFAVSSVLRSTSTIVCWVDVLLAKLADAIVMVAGDGSQLSDIQHSEEWHLQREEDNLRAASQLPSQWDSVKHFITSKQVSPAARRLALRLTFGVCIILPSLGDKNDNRMTQSEGFLEIIHTCIHQTVRSGFTANYSSDPVVELERINFSMLVSLYAAANTEQRQTQLLSRPLTLGYLLDLIQVVMHPDGAVVTFVHRHASRSLRCCSNNPRPMGQYHFVELGDLG</sequence>
<evidence type="ECO:0000313" key="2">
    <source>
        <dbReference type="Proteomes" id="UP001175211"/>
    </source>
</evidence>
<dbReference type="RefSeq" id="XP_060336479.1">
    <property type="nucleotide sequence ID" value="XM_060484149.1"/>
</dbReference>
<keyword evidence="2" id="KW-1185">Reference proteome</keyword>
<gene>
    <name evidence="1" type="ORF">EV420DRAFT_959004</name>
</gene>
<dbReference type="AlphaFoldDB" id="A0AA39T569"/>
<organism evidence="1 2">
    <name type="scientific">Armillaria tabescens</name>
    <name type="common">Ringless honey mushroom</name>
    <name type="synonym">Agaricus tabescens</name>
    <dbReference type="NCBI Taxonomy" id="1929756"/>
    <lineage>
        <taxon>Eukaryota</taxon>
        <taxon>Fungi</taxon>
        <taxon>Dikarya</taxon>
        <taxon>Basidiomycota</taxon>
        <taxon>Agaricomycotina</taxon>
        <taxon>Agaricomycetes</taxon>
        <taxon>Agaricomycetidae</taxon>
        <taxon>Agaricales</taxon>
        <taxon>Marasmiineae</taxon>
        <taxon>Physalacriaceae</taxon>
        <taxon>Desarmillaria</taxon>
    </lineage>
</organism>
<proteinExistence type="predicted"/>